<feature type="domain" description="NADP-dependent oxidoreductase" evidence="4">
    <location>
        <begin position="28"/>
        <end position="326"/>
    </location>
</feature>
<dbReference type="EMBL" id="JALAWA010000005">
    <property type="protein sequence ID" value="MCY9185037.1"/>
    <property type="molecule type" value="Genomic_DNA"/>
</dbReference>
<dbReference type="EMBL" id="PGUV01000008">
    <property type="protein sequence ID" value="PLS07045.1"/>
    <property type="molecule type" value="Genomic_DNA"/>
</dbReference>
<keyword evidence="2" id="KW-0521">NADP</keyword>
<dbReference type="InterPro" id="IPR023210">
    <property type="entry name" value="NADP_OxRdtase_dom"/>
</dbReference>
<dbReference type="EC" id="1.1.1.-" evidence="5"/>
<evidence type="ECO:0000256" key="3">
    <source>
        <dbReference type="ARBA" id="ARBA00023002"/>
    </source>
</evidence>
<evidence type="ECO:0000313" key="8">
    <source>
        <dbReference type="Proteomes" id="UP001073053"/>
    </source>
</evidence>
<dbReference type="PANTHER" id="PTHR43150:SF4">
    <property type="entry name" value="L-GLYCERALDEHYDE 3-PHOSPHATE REDUCTASE"/>
    <property type="match status" value="1"/>
</dbReference>
<keyword evidence="3 5" id="KW-0560">Oxidoreductase</keyword>
<proteinExistence type="inferred from homology"/>
<evidence type="ECO:0000313" key="6">
    <source>
        <dbReference type="EMBL" id="PLS07045.1"/>
    </source>
</evidence>
<dbReference type="PANTHER" id="PTHR43150">
    <property type="entry name" value="HYPERKINETIC, ISOFORM M"/>
    <property type="match status" value="1"/>
</dbReference>
<evidence type="ECO:0000313" key="5">
    <source>
        <dbReference type="EMBL" id="MCY9185037.1"/>
    </source>
</evidence>
<sequence length="336" mass="37327">MGYEAKTERYDKMTYHKAGRTGLRLPAISLGLWHQFGAAYSPENARSMLRAAFDAGIVHFDLANNYGPPPGSAEEMFGRMLKTDFAPYRDELVISTKAGYDMWKGPYGNGGSKKHLTASLNQSLKRLGLDYVDLFYSHRPDPETPLEETMETLAGFVRQGKALYVGLSNYSPEETERAADLLQQLGVRLAIHQTRYSMFHRDPEKGLLDVLDKKGAGCIAFAPLAQGLLTTKYVSGIPETSRAKDANSPFLQTEHITERAVSKAQRLNNIAKERGQSLPQMALSWLLKDARMTSVLIGASRAQQIEENVQALQSADFSNEELSAIEFILSEKNEGE</sequence>
<reference evidence="6 7" key="1">
    <citation type="submission" date="2017-12" db="EMBL/GenBank/DDBJ databases">
        <title>Comparative Functional Genomics of Dry Heat Resistant strains isolated from the Viking Spacecraft.</title>
        <authorList>
            <person name="Seuylemezian A."/>
            <person name="Cooper K."/>
            <person name="Vaishampayan P."/>
        </authorList>
    </citation>
    <scope>NUCLEOTIDE SEQUENCE [LARGE SCALE GENOMIC DNA]</scope>
    <source>
        <strain evidence="6 7">V48-19</strain>
    </source>
</reference>
<dbReference type="NCBIfam" id="NF007388">
    <property type="entry name" value="PRK09912.1"/>
    <property type="match status" value="1"/>
</dbReference>
<evidence type="ECO:0000313" key="7">
    <source>
        <dbReference type="Proteomes" id="UP000234803"/>
    </source>
</evidence>
<dbReference type="Proteomes" id="UP001073053">
    <property type="component" value="Unassembled WGS sequence"/>
</dbReference>
<comment type="similarity">
    <text evidence="1">Belongs to the shaker potassium channel beta subunit family.</text>
</comment>
<gene>
    <name evidence="5" type="primary">mgrA</name>
    <name evidence="6" type="ORF">CUU63_11115</name>
    <name evidence="5" type="ORF">MOF03_10320</name>
</gene>
<dbReference type="Proteomes" id="UP000234803">
    <property type="component" value="Unassembled WGS sequence"/>
</dbReference>
<evidence type="ECO:0000256" key="1">
    <source>
        <dbReference type="ARBA" id="ARBA00006515"/>
    </source>
</evidence>
<dbReference type="Pfam" id="PF00248">
    <property type="entry name" value="Aldo_ket_red"/>
    <property type="match status" value="1"/>
</dbReference>
<comment type="caution">
    <text evidence="5">The sequence shown here is derived from an EMBL/GenBank/DDBJ whole genome shotgun (WGS) entry which is preliminary data.</text>
</comment>
<dbReference type="SUPFAM" id="SSF51430">
    <property type="entry name" value="NAD(P)-linked oxidoreductase"/>
    <property type="match status" value="1"/>
</dbReference>
<dbReference type="InterPro" id="IPR005399">
    <property type="entry name" value="K_chnl_volt-dep_bsu_KCNAB-rel"/>
</dbReference>
<organism evidence="5 8">
    <name type="scientific">Bacillus halotolerans</name>
    <dbReference type="NCBI Taxonomy" id="260554"/>
    <lineage>
        <taxon>Bacteria</taxon>
        <taxon>Bacillati</taxon>
        <taxon>Bacillota</taxon>
        <taxon>Bacilli</taxon>
        <taxon>Bacillales</taxon>
        <taxon>Bacillaceae</taxon>
        <taxon>Bacillus</taxon>
    </lineage>
</organism>
<dbReference type="GO" id="GO:0016491">
    <property type="term" value="F:oxidoreductase activity"/>
    <property type="evidence" value="ECO:0007669"/>
    <property type="project" value="UniProtKB-KW"/>
</dbReference>
<reference evidence="5" key="2">
    <citation type="submission" date="2022-02" db="EMBL/GenBank/DDBJ databases">
        <title>Crop Bioprotection Bacillus Genome Sequencing.</title>
        <authorList>
            <person name="Dunlap C."/>
        </authorList>
    </citation>
    <scope>NUCLEOTIDE SEQUENCE</scope>
    <source>
        <strain evidence="5">EC49O2N-C10</strain>
    </source>
</reference>
<evidence type="ECO:0000259" key="4">
    <source>
        <dbReference type="Pfam" id="PF00248"/>
    </source>
</evidence>
<dbReference type="AlphaFoldDB" id="A0A9Q4EJV6"/>
<dbReference type="InterPro" id="IPR036812">
    <property type="entry name" value="NAD(P)_OxRdtase_dom_sf"/>
</dbReference>
<name>A0A9Q4EJV6_9BACI</name>
<dbReference type="RefSeq" id="WP_024120505.1">
    <property type="nucleotide sequence ID" value="NZ_ASJT01000015.1"/>
</dbReference>
<accession>A0A9Q4EJV6</accession>
<evidence type="ECO:0000256" key="2">
    <source>
        <dbReference type="ARBA" id="ARBA00022857"/>
    </source>
</evidence>
<dbReference type="GO" id="GO:0051596">
    <property type="term" value="P:methylglyoxal catabolic process"/>
    <property type="evidence" value="ECO:0007669"/>
    <property type="project" value="TreeGrafter"/>
</dbReference>
<protein>
    <submittedName>
        <fullName evidence="5">L-glyceraldehyde 3-phosphate reductase</fullName>
        <ecNumber evidence="5">1.1.1.-</ecNumber>
    </submittedName>
</protein>
<dbReference type="Gene3D" id="3.20.20.100">
    <property type="entry name" value="NADP-dependent oxidoreductase domain"/>
    <property type="match status" value="1"/>
</dbReference>